<feature type="signal peptide" evidence="1">
    <location>
        <begin position="1"/>
        <end position="22"/>
    </location>
</feature>
<dbReference type="RefSeq" id="WP_408083388.1">
    <property type="nucleotide sequence ID" value="NZ_JBELPZ010000001.1"/>
</dbReference>
<dbReference type="PROSITE" id="PS51257">
    <property type="entry name" value="PROKAR_LIPOPROTEIN"/>
    <property type="match status" value="1"/>
</dbReference>
<name>A0ABW8YVA5_9FLAO</name>
<gene>
    <name evidence="2" type="ORF">ABS766_01870</name>
</gene>
<evidence type="ECO:0000313" key="3">
    <source>
        <dbReference type="Proteomes" id="UP001629156"/>
    </source>
</evidence>
<keyword evidence="3" id="KW-1185">Reference proteome</keyword>
<organism evidence="2 3">
    <name type="scientific">Flavobacterium rhizosphaerae</name>
    <dbReference type="NCBI Taxonomy" id="3163298"/>
    <lineage>
        <taxon>Bacteria</taxon>
        <taxon>Pseudomonadati</taxon>
        <taxon>Bacteroidota</taxon>
        <taxon>Flavobacteriia</taxon>
        <taxon>Flavobacteriales</taxon>
        <taxon>Flavobacteriaceae</taxon>
        <taxon>Flavobacterium</taxon>
    </lineage>
</organism>
<evidence type="ECO:0000256" key="1">
    <source>
        <dbReference type="SAM" id="SignalP"/>
    </source>
</evidence>
<dbReference type="Proteomes" id="UP001629156">
    <property type="component" value="Unassembled WGS sequence"/>
</dbReference>
<feature type="chain" id="PRO_5045184547" description="DUF4397 domain-containing protein" evidence="1">
    <location>
        <begin position="23"/>
        <end position="254"/>
    </location>
</feature>
<keyword evidence="1" id="KW-0732">Signal</keyword>
<proteinExistence type="predicted"/>
<dbReference type="EMBL" id="JBELPZ010000001">
    <property type="protein sequence ID" value="MFL9843155.1"/>
    <property type="molecule type" value="Genomic_DNA"/>
</dbReference>
<accession>A0ABW8YVA5</accession>
<evidence type="ECO:0008006" key="4">
    <source>
        <dbReference type="Google" id="ProtNLM"/>
    </source>
</evidence>
<sequence>MKVAYNPRNIAFGICLLLLAIAGCSKPDTKPAKVRLGNFLANSTSVTVQIYNENGVNDSIEVKYGEVTSYKTLQPGRYAFKVMAQGKIILNKTYGLGDDGRYTIDVAGLLPQEANKINKHITLARLQNITEGAAAHPANGYYPVLSLFNDYFIKEDGKGKVRVVNLLPGAVALEAIFTKEDEAVNEFSGLKYPKAAETKPFEPGSYTIKLKYKGNALAGVFNNVVVEEGKLTTFYIMPDMHNDTPIIAKTTAEP</sequence>
<reference evidence="2 3" key="1">
    <citation type="submission" date="2024-06" db="EMBL/GenBank/DDBJ databases">
        <authorList>
            <person name="Kaempfer P."/>
            <person name="Viver T."/>
        </authorList>
    </citation>
    <scope>NUCLEOTIDE SEQUENCE [LARGE SCALE GENOMIC DNA]</scope>
    <source>
        <strain evidence="2 3">ST-119</strain>
    </source>
</reference>
<protein>
    <recommendedName>
        <fullName evidence="4">DUF4397 domain-containing protein</fullName>
    </recommendedName>
</protein>
<evidence type="ECO:0000313" key="2">
    <source>
        <dbReference type="EMBL" id="MFL9843155.1"/>
    </source>
</evidence>
<comment type="caution">
    <text evidence="2">The sequence shown here is derived from an EMBL/GenBank/DDBJ whole genome shotgun (WGS) entry which is preliminary data.</text>
</comment>